<dbReference type="Gene3D" id="3.40.50.300">
    <property type="entry name" value="P-loop containing nucleotide triphosphate hydrolases"/>
    <property type="match status" value="1"/>
</dbReference>
<comment type="subcellular location">
    <subcellularLocation>
        <location evidence="1">Membrane</location>
    </subcellularLocation>
</comment>
<dbReference type="AlphaFoldDB" id="A0AB72Z264"/>
<keyword evidence="5" id="KW-0472">Membrane</keyword>
<dbReference type="GO" id="GO:0016020">
    <property type="term" value="C:membrane"/>
    <property type="evidence" value="ECO:0007669"/>
    <property type="project" value="UniProtKB-SubCell"/>
</dbReference>
<dbReference type="InterPro" id="IPR050388">
    <property type="entry name" value="ABC_Ni/Peptide_Import"/>
</dbReference>
<dbReference type="GO" id="GO:0016887">
    <property type="term" value="F:ATP hydrolysis activity"/>
    <property type="evidence" value="ECO:0007669"/>
    <property type="project" value="InterPro"/>
</dbReference>
<accession>A0AB72Z264</accession>
<dbReference type="Proteomes" id="UP000003457">
    <property type="component" value="Unassembled WGS sequence"/>
</dbReference>
<gene>
    <name evidence="7" type="ORF">HMPREF9003_2047</name>
</gene>
<dbReference type="Pfam" id="PF00005">
    <property type="entry name" value="ABC_tran"/>
    <property type="match status" value="1"/>
</dbReference>
<proteinExistence type="inferred from homology"/>
<keyword evidence="4" id="KW-1003">Cell membrane</keyword>
<comment type="similarity">
    <text evidence="2">Belongs to the ABC transporter superfamily.</text>
</comment>
<evidence type="ECO:0000256" key="3">
    <source>
        <dbReference type="ARBA" id="ARBA00022448"/>
    </source>
</evidence>
<feature type="domain" description="ABC transporter" evidence="6">
    <location>
        <begin position="42"/>
        <end position="153"/>
    </location>
</feature>
<evidence type="ECO:0000259" key="6">
    <source>
        <dbReference type="Pfam" id="PF00005"/>
    </source>
</evidence>
<comment type="caution">
    <text evidence="7">The sequence shown here is derived from an EMBL/GenBank/DDBJ whole genome shotgun (WGS) entry which is preliminary data.</text>
</comment>
<evidence type="ECO:0000256" key="4">
    <source>
        <dbReference type="ARBA" id="ARBA00022475"/>
    </source>
</evidence>
<dbReference type="PANTHER" id="PTHR43297:SF2">
    <property type="entry name" value="DIPEPTIDE TRANSPORT ATP-BINDING PROTEIN DPPD"/>
    <property type="match status" value="1"/>
</dbReference>
<evidence type="ECO:0000256" key="1">
    <source>
        <dbReference type="ARBA" id="ARBA00004370"/>
    </source>
</evidence>
<evidence type="ECO:0000256" key="5">
    <source>
        <dbReference type="ARBA" id="ARBA00023136"/>
    </source>
</evidence>
<dbReference type="InterPro" id="IPR027417">
    <property type="entry name" value="P-loop_NTPase"/>
</dbReference>
<evidence type="ECO:0000313" key="7">
    <source>
        <dbReference type="EMBL" id="EFO78271.1"/>
    </source>
</evidence>
<evidence type="ECO:0000313" key="8">
    <source>
        <dbReference type="Proteomes" id="UP000003457"/>
    </source>
</evidence>
<evidence type="ECO:0000256" key="2">
    <source>
        <dbReference type="ARBA" id="ARBA00005417"/>
    </source>
</evidence>
<reference evidence="7 8" key="1">
    <citation type="submission" date="2010-10" db="EMBL/GenBank/DDBJ databases">
        <authorList>
            <person name="Durkin A.S."/>
            <person name="Madupu R."/>
            <person name="Torralba M."/>
            <person name="Gillis M."/>
            <person name="Methe B."/>
            <person name="Sutton G."/>
            <person name="Nelson K.E."/>
        </authorList>
    </citation>
    <scope>NUCLEOTIDE SEQUENCE [LARGE SCALE GENOMIC DNA]</scope>
    <source>
        <strain evidence="7 8">JCVIHMP022</strain>
    </source>
</reference>
<keyword evidence="3" id="KW-0813">Transport</keyword>
<dbReference type="InterPro" id="IPR003439">
    <property type="entry name" value="ABC_transporter-like_ATP-bd"/>
</dbReference>
<dbReference type="SUPFAM" id="SSF52540">
    <property type="entry name" value="P-loop containing nucleoside triphosphate hydrolases"/>
    <property type="match status" value="1"/>
</dbReference>
<dbReference type="PANTHER" id="PTHR43297">
    <property type="entry name" value="OLIGOPEPTIDE TRANSPORT ATP-BINDING PROTEIN APPD"/>
    <property type="match status" value="1"/>
</dbReference>
<sequence length="203" mass="21957">MTDMNTENKLEAMQRANGPLLEVKDLQVDFTTDEGRAVHAVRNSSFSVYPGQWVAIVGESGSGKSTSAMAVLGLLPGTGHVVGGSIKLDGQEIAGLKQKDYDRLRGSKMGLVPQDPMSNLNPVWRIGTQVKEALVANNMDIDHEKRSEFAKALAGEGVELKGDDDETFLGSKELPELLAMAKEALVNIGKNRRGSRYDHGVLH</sequence>
<dbReference type="GO" id="GO:0005524">
    <property type="term" value="F:ATP binding"/>
    <property type="evidence" value="ECO:0007669"/>
    <property type="project" value="InterPro"/>
</dbReference>
<name>A0AB72Z264_9BIFI</name>
<protein>
    <recommendedName>
        <fullName evidence="6">ABC transporter domain-containing protein</fullName>
    </recommendedName>
</protein>
<dbReference type="EMBL" id="AEHJ01000009">
    <property type="protein sequence ID" value="EFO78271.1"/>
    <property type="molecule type" value="Genomic_DNA"/>
</dbReference>
<organism evidence="7 8">
    <name type="scientific">Bifidobacterium dentium JCVIHMP022</name>
    <dbReference type="NCBI Taxonomy" id="553191"/>
    <lineage>
        <taxon>Bacteria</taxon>
        <taxon>Bacillati</taxon>
        <taxon>Actinomycetota</taxon>
        <taxon>Actinomycetes</taxon>
        <taxon>Bifidobacteriales</taxon>
        <taxon>Bifidobacteriaceae</taxon>
        <taxon>Bifidobacterium</taxon>
    </lineage>
</organism>